<keyword evidence="1" id="KW-0472">Membrane</keyword>
<proteinExistence type="predicted"/>
<keyword evidence="3" id="KW-1185">Reference proteome</keyword>
<sequence>MTDEEIYSFCDENKDNIRCKCIYPDKSIIKIGEETRLPYYCWYEPCKKSDALIPAALKKNISRCNVSDCNISLGKVTIKDGILDVRNICDSNITPNNSTTVRYLNQEINYPILSIKWLPIGLMIVSLLILVFF</sequence>
<dbReference type="RefSeq" id="YP_004821430.1">
    <property type="nucleotide sequence ID" value="NC_015960.1"/>
</dbReference>
<evidence type="ECO:0000313" key="3">
    <source>
        <dbReference type="Proteomes" id="UP000164653"/>
    </source>
</evidence>
<dbReference type="EMBL" id="HQ849551">
    <property type="protein sequence ID" value="AEN03666.1"/>
    <property type="molecule type" value="Genomic_DNA"/>
</dbReference>
<keyword evidence="1" id="KW-0812">Transmembrane</keyword>
<dbReference type="GeneID" id="11107217"/>
<evidence type="ECO:0000256" key="1">
    <source>
        <dbReference type="SAM" id="Phobius"/>
    </source>
</evidence>
<dbReference type="KEGG" id="vg:11107217"/>
<evidence type="ECO:0000313" key="2">
    <source>
        <dbReference type="EMBL" id="AEN03666.1"/>
    </source>
</evidence>
<reference evidence="2 3" key="1">
    <citation type="journal article" date="2011" name="J. Virol.">
        <title>The genome of yoka poxvirus.</title>
        <authorList>
            <person name="Zhao G."/>
            <person name="Droit L."/>
            <person name="Tesh R.B."/>
            <person name="Popov V.L."/>
            <person name="Little N.S."/>
            <person name="Upton C."/>
            <person name="Virgin H.W."/>
            <person name="Wang D."/>
        </authorList>
    </citation>
    <scope>NUCLEOTIDE SEQUENCE [LARGE SCALE GENOMIC DNA]</scope>
    <source>
        <strain evidence="2">DakArB 4268</strain>
    </source>
</reference>
<keyword evidence="1" id="KW-1133">Transmembrane helix</keyword>
<accession>G3EIF5</accession>
<dbReference type="Proteomes" id="UP000164653">
    <property type="component" value="Segment"/>
</dbReference>
<protein>
    <submittedName>
        <fullName evidence="2">Late 16kDa putative membrane protein</fullName>
    </submittedName>
</protein>
<dbReference type="Pfam" id="PF03003">
    <property type="entry name" value="Pox_G9-A16"/>
    <property type="match status" value="1"/>
</dbReference>
<dbReference type="OrthoDB" id="14716at10239"/>
<gene>
    <name evidence="2" type="ORF">YKV077c</name>
</gene>
<feature type="transmembrane region" description="Helical" evidence="1">
    <location>
        <begin position="112"/>
        <end position="132"/>
    </location>
</feature>
<name>G3EIF5_9POXV</name>
<dbReference type="InterPro" id="IPR004251">
    <property type="entry name" value="Pox_virus_G9/A16"/>
</dbReference>
<organism evidence="2 3">
    <name type="scientific">Yokapox virus</name>
    <dbReference type="NCBI Taxonomy" id="1076255"/>
    <lineage>
        <taxon>Viruses</taxon>
        <taxon>Varidnaviria</taxon>
        <taxon>Bamfordvirae</taxon>
        <taxon>Nucleocytoviricota</taxon>
        <taxon>Pokkesviricetes</taxon>
        <taxon>Chitovirales</taxon>
        <taxon>Poxviridae</taxon>
        <taxon>Chordopoxvirinae</taxon>
        <taxon>Centapoxvirus</taxon>
        <taxon>Centapoxvirus yokapox</taxon>
    </lineage>
</organism>